<gene>
    <name evidence="1" type="ORF">DP106_03800</name>
</gene>
<dbReference type="AlphaFoldDB" id="A0A3A6QCU2"/>
<dbReference type="InterPro" id="IPR036890">
    <property type="entry name" value="HATPase_C_sf"/>
</dbReference>
<reference evidence="1 2" key="1">
    <citation type="submission" date="2018-06" db="EMBL/GenBank/DDBJ databases">
        <title>Halonotius sp. F13-13 a new haloarchaeeon isolated from a solar saltern from Isla Cristina, Huelva, Spain.</title>
        <authorList>
            <person name="Duran-Viseras A."/>
            <person name="Sanchez-Porro C."/>
            <person name="Ventosa A."/>
        </authorList>
    </citation>
    <scope>NUCLEOTIDE SEQUENCE [LARGE SCALE GENOMIC DNA]</scope>
    <source>
        <strain evidence="1 2">CECT 7525</strain>
    </source>
</reference>
<protein>
    <submittedName>
        <fullName evidence="1">Uncharacterized protein</fullName>
    </submittedName>
</protein>
<sequence>MTHAADGTGYRLAIVRDIAAAHGWTSIVTDSESGGARFGVTGVASGAASSTAAADREQAVE</sequence>
<evidence type="ECO:0000313" key="1">
    <source>
        <dbReference type="EMBL" id="RJX50733.1"/>
    </source>
</evidence>
<proteinExistence type="predicted"/>
<name>A0A3A6QCU2_9EURY</name>
<accession>A0A3A6QCU2</accession>
<dbReference type="SUPFAM" id="SSF55874">
    <property type="entry name" value="ATPase domain of HSP90 chaperone/DNA topoisomerase II/histidine kinase"/>
    <property type="match status" value="1"/>
</dbReference>
<evidence type="ECO:0000313" key="2">
    <source>
        <dbReference type="Proteomes" id="UP000281564"/>
    </source>
</evidence>
<dbReference type="RefSeq" id="WP_120083525.1">
    <property type="nucleotide sequence ID" value="NZ_QMDW01000004.1"/>
</dbReference>
<dbReference type="Proteomes" id="UP000281564">
    <property type="component" value="Unassembled WGS sequence"/>
</dbReference>
<organism evidence="1 2">
    <name type="scientific">Halonotius pteroides</name>
    <dbReference type="NCBI Taxonomy" id="268735"/>
    <lineage>
        <taxon>Archaea</taxon>
        <taxon>Methanobacteriati</taxon>
        <taxon>Methanobacteriota</taxon>
        <taxon>Stenosarchaea group</taxon>
        <taxon>Halobacteria</taxon>
        <taxon>Halobacteriales</taxon>
        <taxon>Haloferacaceae</taxon>
        <taxon>Halonotius</taxon>
    </lineage>
</organism>
<comment type="caution">
    <text evidence="1">The sequence shown here is derived from an EMBL/GenBank/DDBJ whole genome shotgun (WGS) entry which is preliminary data.</text>
</comment>
<dbReference type="OrthoDB" id="8127at2157"/>
<dbReference type="EMBL" id="QMDW01000004">
    <property type="protein sequence ID" value="RJX50733.1"/>
    <property type="molecule type" value="Genomic_DNA"/>
</dbReference>
<dbReference type="Gene3D" id="3.30.565.10">
    <property type="entry name" value="Histidine kinase-like ATPase, C-terminal domain"/>
    <property type="match status" value="1"/>
</dbReference>
<keyword evidence="2" id="KW-1185">Reference proteome</keyword>